<proteinExistence type="predicted"/>
<gene>
    <name evidence="2" type="ORF">ACFYNQ_30930</name>
</gene>
<sequence>MSFIENVASGLLVALIVWGISRARIHWRRRQTKRPPRTDARHWDRRERHMGRPGAIKQPPLPPGARRDLNQQLHMLHQRAGCPTTRGIAKSLGGRPGHTTIHNAFTKAKLPSLGVVTAVALQLAERARDLGTETDREESLDNIDRRIDRLWKQARYEEDARANEAEPPPMSDATRGLMHALSPECSVCGETRQLLDIVLMEDPDRTPWPPEFRKTGEQPVAADPWRLIRLCRKCQRNHQEGELTEQQLRASRSALDRRPGAARHYAAYLDQILLGAESAIDSRVAALAARIVRADPSLAAAPYVLNQGQIKVDRAHGSLNWGQYECMDDH</sequence>
<accession>A0ABW6MA12</accession>
<evidence type="ECO:0000256" key="1">
    <source>
        <dbReference type="SAM" id="MobiDB-lite"/>
    </source>
</evidence>
<protein>
    <recommendedName>
        <fullName evidence="4">HNH endonuclease</fullName>
    </recommendedName>
</protein>
<comment type="caution">
    <text evidence="2">The sequence shown here is derived from an EMBL/GenBank/DDBJ whole genome shotgun (WGS) entry which is preliminary data.</text>
</comment>
<keyword evidence="3" id="KW-1185">Reference proteome</keyword>
<feature type="compositionally biased region" description="Basic and acidic residues" evidence="1">
    <location>
        <begin position="36"/>
        <end position="47"/>
    </location>
</feature>
<reference evidence="2 3" key="1">
    <citation type="submission" date="2024-10" db="EMBL/GenBank/DDBJ databases">
        <title>The Natural Products Discovery Center: Release of the First 8490 Sequenced Strains for Exploring Actinobacteria Biosynthetic Diversity.</title>
        <authorList>
            <person name="Kalkreuter E."/>
            <person name="Kautsar S.A."/>
            <person name="Yang D."/>
            <person name="Bader C.D."/>
            <person name="Teijaro C.N."/>
            <person name="Fluegel L."/>
            <person name="Davis C.M."/>
            <person name="Simpson J.R."/>
            <person name="Lauterbach L."/>
            <person name="Steele A.D."/>
            <person name="Gui C."/>
            <person name="Meng S."/>
            <person name="Li G."/>
            <person name="Viehrig K."/>
            <person name="Ye F."/>
            <person name="Su P."/>
            <person name="Kiefer A.F."/>
            <person name="Nichols A."/>
            <person name="Cepeda A.J."/>
            <person name="Yan W."/>
            <person name="Fan B."/>
            <person name="Jiang Y."/>
            <person name="Adhikari A."/>
            <person name="Zheng C.-J."/>
            <person name="Schuster L."/>
            <person name="Cowan T.M."/>
            <person name="Smanski M.J."/>
            <person name="Chevrette M.G."/>
            <person name="De Carvalho L.P.S."/>
            <person name="Shen B."/>
        </authorList>
    </citation>
    <scope>NUCLEOTIDE SEQUENCE [LARGE SCALE GENOMIC DNA]</scope>
    <source>
        <strain evidence="2 3">NPDC006488</strain>
    </source>
</reference>
<feature type="region of interest" description="Disordered" evidence="1">
    <location>
        <begin position="30"/>
        <end position="63"/>
    </location>
</feature>
<evidence type="ECO:0000313" key="3">
    <source>
        <dbReference type="Proteomes" id="UP001601303"/>
    </source>
</evidence>
<organism evidence="2 3">
    <name type="scientific">Streptomyces hokutonensis</name>
    <dbReference type="NCBI Taxonomy" id="1306990"/>
    <lineage>
        <taxon>Bacteria</taxon>
        <taxon>Bacillati</taxon>
        <taxon>Actinomycetota</taxon>
        <taxon>Actinomycetes</taxon>
        <taxon>Kitasatosporales</taxon>
        <taxon>Streptomycetaceae</taxon>
        <taxon>Streptomyces</taxon>
    </lineage>
</organism>
<dbReference type="RefSeq" id="WP_388111257.1">
    <property type="nucleotide sequence ID" value="NZ_JBIAHM010000012.1"/>
</dbReference>
<dbReference type="EMBL" id="JBIAHM010000012">
    <property type="protein sequence ID" value="MFE9602964.1"/>
    <property type="molecule type" value="Genomic_DNA"/>
</dbReference>
<evidence type="ECO:0000313" key="2">
    <source>
        <dbReference type="EMBL" id="MFE9602964.1"/>
    </source>
</evidence>
<name>A0ABW6MA12_9ACTN</name>
<evidence type="ECO:0008006" key="4">
    <source>
        <dbReference type="Google" id="ProtNLM"/>
    </source>
</evidence>
<dbReference type="Proteomes" id="UP001601303">
    <property type="component" value="Unassembled WGS sequence"/>
</dbReference>